<dbReference type="Pfam" id="PF01144">
    <property type="entry name" value="CoA_trans"/>
    <property type="match status" value="1"/>
</dbReference>
<dbReference type="SMART" id="SM00882">
    <property type="entry name" value="CoA_trans"/>
    <property type="match status" value="1"/>
</dbReference>
<evidence type="ECO:0000256" key="1">
    <source>
        <dbReference type="ARBA" id="ARBA00007047"/>
    </source>
</evidence>
<dbReference type="Gene3D" id="3.40.1080.10">
    <property type="entry name" value="Glutaconate Coenzyme A-transferase"/>
    <property type="match status" value="1"/>
</dbReference>
<name>A0AA42TSN2_9BURK</name>
<dbReference type="GO" id="GO:0008410">
    <property type="term" value="F:CoA-transferase activity"/>
    <property type="evidence" value="ECO:0007669"/>
    <property type="project" value="InterPro"/>
</dbReference>
<dbReference type="AlphaFoldDB" id="A0AA42TSN2"/>
<sequence length="219" mass="23736">MKQGMTRQQMAQRVARDIPAGAYVNLGIGLPVTVLDHFKPEDEIVVHSENGILGMRALLDGEAPDPDMSNAAKLPVNIRAGGSFFHHADSFAMMRGGHLDFCILGGYEVSEHGDLANWSLGQKNVATAVGGAMDLAVGAKAVYVLMEHVTREGRPRIVSQCSLPLTGRRVVKRIYTDLAVIDVRPQGLVVIDMVEGMDEQTLEACTGADLRFELERSLP</sequence>
<comment type="similarity">
    <text evidence="1">Belongs to the 3-oxoacid CoA-transferase subunit B family.</text>
</comment>
<protein>
    <submittedName>
        <fullName evidence="3">3-oxoacid CoA-transferase subunit B</fullName>
    </submittedName>
</protein>
<reference evidence="3" key="1">
    <citation type="submission" date="2022-09" db="EMBL/GenBank/DDBJ databases">
        <title>Intensive care unit water sources are persistently colonized with multi-drug resistant bacteria and are the site of extensive horizontal gene transfer of antibiotic resistance genes.</title>
        <authorList>
            <person name="Diorio-Toth L."/>
        </authorList>
    </citation>
    <scope>NUCLEOTIDE SEQUENCE</scope>
    <source>
        <strain evidence="3">GD03832</strain>
    </source>
</reference>
<evidence type="ECO:0000313" key="4">
    <source>
        <dbReference type="Proteomes" id="UP001161065"/>
    </source>
</evidence>
<dbReference type="RefSeq" id="WP_046462020.1">
    <property type="nucleotide sequence ID" value="NZ_JAOCEK010000007.1"/>
</dbReference>
<dbReference type="InterPro" id="IPR037171">
    <property type="entry name" value="NagB/RpiA_transferase-like"/>
</dbReference>
<dbReference type="PANTHER" id="PTHR13707">
    <property type="entry name" value="KETOACID-COENZYME A TRANSFERASE"/>
    <property type="match status" value="1"/>
</dbReference>
<dbReference type="EMBL" id="JAOCEK010000007">
    <property type="protein sequence ID" value="MDH1334666.1"/>
    <property type="molecule type" value="Genomic_DNA"/>
</dbReference>
<dbReference type="InterPro" id="IPR012791">
    <property type="entry name" value="3-oxoacid_CoA-transf_B"/>
</dbReference>
<dbReference type="NCBIfam" id="TIGR02428">
    <property type="entry name" value="pcaJ_scoB_fam"/>
    <property type="match status" value="1"/>
</dbReference>
<evidence type="ECO:0000313" key="3">
    <source>
        <dbReference type="EMBL" id="MDH1334666.1"/>
    </source>
</evidence>
<accession>A0AA42TSN2</accession>
<keyword evidence="2" id="KW-0808">Transferase</keyword>
<comment type="caution">
    <text evidence="3">The sequence shown here is derived from an EMBL/GenBank/DDBJ whole genome shotgun (WGS) entry which is preliminary data.</text>
</comment>
<gene>
    <name evidence="3" type="ORF">N5D63_11015</name>
</gene>
<organism evidence="3 4">
    <name type="scientific">Comamonas thiooxydans</name>
    <dbReference type="NCBI Taxonomy" id="363952"/>
    <lineage>
        <taxon>Bacteria</taxon>
        <taxon>Pseudomonadati</taxon>
        <taxon>Pseudomonadota</taxon>
        <taxon>Betaproteobacteria</taxon>
        <taxon>Burkholderiales</taxon>
        <taxon>Comamonadaceae</taxon>
        <taxon>Comamonas</taxon>
    </lineage>
</organism>
<proteinExistence type="inferred from homology"/>
<evidence type="ECO:0000256" key="2">
    <source>
        <dbReference type="ARBA" id="ARBA00022679"/>
    </source>
</evidence>
<dbReference type="PANTHER" id="PTHR13707:SF57">
    <property type="entry name" value="SUCCINYL-COA:3-KETOACID COENZYME A TRANSFERASE SUBUNIT B-RELATED"/>
    <property type="match status" value="1"/>
</dbReference>
<dbReference type="SUPFAM" id="SSF100950">
    <property type="entry name" value="NagB/RpiA/CoA transferase-like"/>
    <property type="match status" value="1"/>
</dbReference>
<dbReference type="InterPro" id="IPR004165">
    <property type="entry name" value="CoA_trans_fam_I"/>
</dbReference>
<dbReference type="Proteomes" id="UP001161065">
    <property type="component" value="Unassembled WGS sequence"/>
</dbReference>